<comment type="subcellular location">
    <subcellularLocation>
        <location evidence="3 16">Cell inner membrane</location>
    </subcellularLocation>
</comment>
<evidence type="ECO:0000313" key="20">
    <source>
        <dbReference type="Proteomes" id="UP001520878"/>
    </source>
</evidence>
<sequence length="517" mass="57502">MDTDKSEQAIAPVEDNLPPIEEGQDDEQSRPHQLPFGFAKRHKVLFDEGKSPAVVYHTVETQPTTFLEVRRYLGRDFVLDEIDAERFEHLLTSAFQRDSSAAKQLMEDIGNESDLFSLAEELPDTEDLLESEDDAPIIKLINAMLGEAIKEGASDIHIETFENQLVVRFRVDGVLREILRPNRKMASMLVSRIKVMAKLDIAEKRVPQDGRITLRIAGRAVDVRVSTMPSSHGERVVLRLLDKNNARLNLTDLGMTEQNREHFSSLIRKPHGIILVTGPTGSGKSTTLYAGLSEINSKDRNILTVEDPIEFDLQGIGQTQVNPRVDMTFARGLRAILRQDPDVVMVGEIRDLETAQIAVQASLTGHLVLSTLHTNTAAGAITRLEDMGIEPFLLSSSLLAVLSQRLVRTLCPECKTAHAPSEQECEILGVAYPTQQTLFGPQGCAACNQTGYRGRTGIHELLIVDEQIRDLVHNGHGEQAIERYIRQSTPSIRGDGCRKVLLGMTSLEEVLRVTREE</sequence>
<evidence type="ECO:0000256" key="11">
    <source>
        <dbReference type="ARBA" id="ARBA00022840"/>
    </source>
</evidence>
<dbReference type="Pfam" id="PF22341">
    <property type="entry name" value="GSPE_N1E"/>
    <property type="match status" value="1"/>
</dbReference>
<comment type="caution">
    <text evidence="19">The sequence shown here is derived from an EMBL/GenBank/DDBJ whole genome shotgun (WGS) entry which is preliminary data.</text>
</comment>
<keyword evidence="8" id="KW-0479">Metal-binding</keyword>
<dbReference type="PANTHER" id="PTHR30258:SF27">
    <property type="entry name" value="BACTERIOPHAGE ADSORPTION PROTEIN B-RELATED"/>
    <property type="match status" value="1"/>
</dbReference>
<dbReference type="SUPFAM" id="SSF52540">
    <property type="entry name" value="P-loop containing nucleoside triphosphate hydrolases"/>
    <property type="match status" value="1"/>
</dbReference>
<evidence type="ECO:0000256" key="3">
    <source>
        <dbReference type="ARBA" id="ARBA00004533"/>
    </source>
</evidence>
<keyword evidence="10" id="KW-0862">Zinc</keyword>
<dbReference type="CDD" id="cd01129">
    <property type="entry name" value="PulE-GspE-like"/>
    <property type="match status" value="1"/>
</dbReference>
<dbReference type="Proteomes" id="UP001520878">
    <property type="component" value="Unassembled WGS sequence"/>
</dbReference>
<evidence type="ECO:0000256" key="9">
    <source>
        <dbReference type="ARBA" id="ARBA00022741"/>
    </source>
</evidence>
<comment type="function">
    <text evidence="2 16">ATPase component of the type II secretion system required for the energy-dependent secretion of extracellular factors such as proteases and toxins from the periplasm. Acts as a molecular motor to provide the energy that is required for assembly of the pseudopilus and the extrusion of substrates generated in the cytoplasm.</text>
</comment>
<evidence type="ECO:0000256" key="13">
    <source>
        <dbReference type="ARBA" id="ARBA00022967"/>
    </source>
</evidence>
<evidence type="ECO:0000256" key="15">
    <source>
        <dbReference type="ARBA" id="ARBA00034006"/>
    </source>
</evidence>
<keyword evidence="6" id="KW-1003">Cell membrane</keyword>
<evidence type="ECO:0000256" key="6">
    <source>
        <dbReference type="ARBA" id="ARBA00022475"/>
    </source>
</evidence>
<protein>
    <recommendedName>
        <fullName evidence="16">Type II secretion system protein E</fullName>
        <shortName evidence="16">T2SS protein E</shortName>
    </recommendedName>
    <alternativeName>
        <fullName evidence="16">Type II traffic warden ATPase</fullName>
    </alternativeName>
</protein>
<dbReference type="SMART" id="SM00382">
    <property type="entry name" value="AAA"/>
    <property type="match status" value="1"/>
</dbReference>
<dbReference type="PROSITE" id="PS00662">
    <property type="entry name" value="T2SP_E"/>
    <property type="match status" value="1"/>
</dbReference>
<dbReference type="Pfam" id="PF00437">
    <property type="entry name" value="T2SSE"/>
    <property type="match status" value="1"/>
</dbReference>
<dbReference type="Gene3D" id="3.30.300.160">
    <property type="entry name" value="Type II secretion system, protein E, N-terminal domain"/>
    <property type="match status" value="1"/>
</dbReference>
<dbReference type="InterPro" id="IPR037257">
    <property type="entry name" value="T2SS_E_N_sf"/>
</dbReference>
<organism evidence="19 20">
    <name type="scientific">Fluctibacter halophilus</name>
    <dbReference type="NCBI Taxonomy" id="226011"/>
    <lineage>
        <taxon>Bacteria</taxon>
        <taxon>Pseudomonadati</taxon>
        <taxon>Pseudomonadota</taxon>
        <taxon>Gammaproteobacteria</taxon>
        <taxon>Alteromonadales</taxon>
        <taxon>Alteromonadaceae</taxon>
        <taxon>Fluctibacter</taxon>
    </lineage>
</organism>
<dbReference type="RefSeq" id="WP_229160949.1">
    <property type="nucleotide sequence ID" value="NZ_JAJEWP010000003.1"/>
</dbReference>
<gene>
    <name evidence="19" type="primary">gspE</name>
    <name evidence="19" type="ORF">LJ739_12440</name>
</gene>
<dbReference type="InterPro" id="IPR054757">
    <property type="entry name" value="GSPE_N1E"/>
</dbReference>
<feature type="domain" description="Bacterial type II secretion system protein E" evidence="18">
    <location>
        <begin position="337"/>
        <end position="351"/>
    </location>
</feature>
<evidence type="ECO:0000256" key="16">
    <source>
        <dbReference type="RuleBase" id="RU366070"/>
    </source>
</evidence>
<feature type="region of interest" description="Disordered" evidence="17">
    <location>
        <begin position="1"/>
        <end position="32"/>
    </location>
</feature>
<evidence type="ECO:0000256" key="2">
    <source>
        <dbReference type="ARBA" id="ARBA00003288"/>
    </source>
</evidence>
<keyword evidence="9 16" id="KW-0547">Nucleotide-binding</keyword>
<proteinExistence type="inferred from homology"/>
<keyword evidence="7" id="KW-0997">Cell inner membrane</keyword>
<keyword evidence="12 16" id="KW-0653">Protein transport</keyword>
<evidence type="ECO:0000313" key="19">
    <source>
        <dbReference type="EMBL" id="MCC2617052.1"/>
    </source>
</evidence>
<name>A0ABS8G902_9ALTE</name>
<dbReference type="EMBL" id="JAJEWP010000003">
    <property type="protein sequence ID" value="MCC2617052.1"/>
    <property type="molecule type" value="Genomic_DNA"/>
</dbReference>
<dbReference type="NCBIfam" id="TIGR02533">
    <property type="entry name" value="type_II_gspE"/>
    <property type="match status" value="1"/>
</dbReference>
<evidence type="ECO:0000256" key="14">
    <source>
        <dbReference type="ARBA" id="ARBA00023136"/>
    </source>
</evidence>
<comment type="cofactor">
    <cofactor evidence="1">
        <name>Zn(2+)</name>
        <dbReference type="ChEBI" id="CHEBI:29105"/>
    </cofactor>
</comment>
<evidence type="ECO:0000256" key="8">
    <source>
        <dbReference type="ARBA" id="ARBA00022723"/>
    </source>
</evidence>
<dbReference type="SUPFAM" id="SSF160246">
    <property type="entry name" value="EspE N-terminal domain-like"/>
    <property type="match status" value="1"/>
</dbReference>
<evidence type="ECO:0000256" key="7">
    <source>
        <dbReference type="ARBA" id="ARBA00022519"/>
    </source>
</evidence>
<evidence type="ECO:0000256" key="5">
    <source>
        <dbReference type="ARBA" id="ARBA00022448"/>
    </source>
</evidence>
<evidence type="ECO:0000256" key="17">
    <source>
        <dbReference type="SAM" id="MobiDB-lite"/>
    </source>
</evidence>
<keyword evidence="14" id="KW-0472">Membrane</keyword>
<dbReference type="PANTHER" id="PTHR30258">
    <property type="entry name" value="TYPE II SECRETION SYSTEM PROTEIN GSPE-RELATED"/>
    <property type="match status" value="1"/>
</dbReference>
<dbReference type="Gene3D" id="3.30.450.90">
    <property type="match status" value="1"/>
</dbReference>
<dbReference type="InterPro" id="IPR001482">
    <property type="entry name" value="T2SS/T4SS_dom"/>
</dbReference>
<comment type="similarity">
    <text evidence="4 16">Belongs to the GSP E family.</text>
</comment>
<accession>A0ABS8G902</accession>
<keyword evidence="13" id="KW-1278">Translocase</keyword>
<keyword evidence="11 16" id="KW-0067">ATP-binding</keyword>
<evidence type="ECO:0000256" key="1">
    <source>
        <dbReference type="ARBA" id="ARBA00001947"/>
    </source>
</evidence>
<dbReference type="InterPro" id="IPR027417">
    <property type="entry name" value="P-loop_NTPase"/>
</dbReference>
<comment type="catalytic activity">
    <reaction evidence="15">
        <text>ATP + H2O + cellular proteinSide 1 = ADP + phosphate + cellular proteinSide 2.</text>
        <dbReference type="EC" id="7.4.2.8"/>
    </reaction>
</comment>
<evidence type="ECO:0000256" key="10">
    <source>
        <dbReference type="ARBA" id="ARBA00022833"/>
    </source>
</evidence>
<dbReference type="Gene3D" id="3.40.50.300">
    <property type="entry name" value="P-loop containing nucleotide triphosphate hydrolases"/>
    <property type="match status" value="1"/>
</dbReference>
<evidence type="ECO:0000256" key="4">
    <source>
        <dbReference type="ARBA" id="ARBA00006611"/>
    </source>
</evidence>
<dbReference type="InterPro" id="IPR003593">
    <property type="entry name" value="AAA+_ATPase"/>
</dbReference>
<reference evidence="19 20" key="1">
    <citation type="submission" date="2021-10" db="EMBL/GenBank/DDBJ databases">
        <title>Draft genome of Aestuariibacter halophilus JC2043.</title>
        <authorList>
            <person name="Emsley S.A."/>
            <person name="Pfannmuller K.M."/>
            <person name="Ushijima B."/>
            <person name="Saw J.H."/>
            <person name="Videau P."/>
        </authorList>
    </citation>
    <scope>NUCLEOTIDE SEQUENCE [LARGE SCALE GENOMIC DNA]</scope>
    <source>
        <strain evidence="19 20">JC2043</strain>
    </source>
</reference>
<evidence type="ECO:0000256" key="12">
    <source>
        <dbReference type="ARBA" id="ARBA00022927"/>
    </source>
</evidence>
<keyword evidence="20" id="KW-1185">Reference proteome</keyword>
<dbReference type="InterPro" id="IPR013369">
    <property type="entry name" value="T2SS_GspE"/>
</dbReference>
<evidence type="ECO:0000259" key="18">
    <source>
        <dbReference type="PROSITE" id="PS00662"/>
    </source>
</evidence>
<keyword evidence="5 16" id="KW-0813">Transport</keyword>